<proteinExistence type="predicted"/>
<dbReference type="EMBL" id="JAFREM010000028">
    <property type="protein sequence ID" value="MBO1307911.1"/>
    <property type="molecule type" value="Genomic_DNA"/>
</dbReference>
<comment type="caution">
    <text evidence="2">The sequence shown here is derived from an EMBL/GenBank/DDBJ whole genome shotgun (WGS) entry which is preliminary data.</text>
</comment>
<evidence type="ECO:0008006" key="4">
    <source>
        <dbReference type="Google" id="ProtNLM"/>
    </source>
</evidence>
<protein>
    <recommendedName>
        <fullName evidence="4">LXG domain-containing protein</fullName>
    </recommendedName>
</protein>
<reference evidence="2 3" key="1">
    <citation type="submission" date="2021-03" db="EMBL/GenBank/DDBJ databases">
        <title>Enterococcal diversity collection.</title>
        <authorList>
            <person name="Gilmore M.S."/>
            <person name="Schwartzman J."/>
            <person name="Van Tyne D."/>
            <person name="Martin M."/>
            <person name="Earl A.M."/>
            <person name="Manson A.L."/>
            <person name="Straub T."/>
            <person name="Salamzade R."/>
            <person name="Saavedra J."/>
            <person name="Lebreton F."/>
            <person name="Prichula J."/>
            <person name="Schaufler K."/>
            <person name="Gaca A."/>
            <person name="Sgardioli B."/>
            <person name="Wagenaar J."/>
            <person name="Strong T."/>
        </authorList>
    </citation>
    <scope>NUCLEOTIDE SEQUENCE [LARGE SCALE GENOMIC DNA]</scope>
    <source>
        <strain evidence="2 3">669A</strain>
    </source>
</reference>
<keyword evidence="3" id="KW-1185">Reference proteome</keyword>
<accession>A0ABS3LE54</accession>
<sequence length="522" mass="58999">MDKLEKSILDELGNVAKVQKDQADKMTDAISGVRTGLDSLSKINKVNNLDLEDLLTKATNMLGDDELDFETDTEFTSQLLQIDQTQKEEIQKEVEQYQIKTLEYIEIGSDWEDYRRNISEYATENGIDLLSDPFEDMLSTEQRNHIIDKLKEDYTLKEAHCDKYDYLLAGFSGIVTGFIDIFFVGSSIIGEKGKLSILSDKQAEKLVTKFSDFIISQDKKNGVTVGMSHDKATSTLQNRVQYLEKRFKVSYDARYKSDLENGSGLKMSPKNHHTISLAHSPGLEGLFFSLLDQFTNSGTYLSNGTFKRSKNKSNSKIELKGRTFVEKIFFGFVNWIGHNMSDLIGSNSAVGKGNRGSGLPIPMTQFFQLFDRTRLGSGDDIAKIAREVFESGYDVRHGAALAVPVVLNNLIIHFMWTIKQYFYHKKTLNEVKSQKNSPELRRMLLMGHGCLCLVDGGDAVIQGGGNIMLIFSRMNFVAWSKFAYAGFKEVRVIYGQNVLNIEALDKDLESEWNEILSDSIKY</sequence>
<keyword evidence="1" id="KW-0812">Transmembrane</keyword>
<evidence type="ECO:0000313" key="2">
    <source>
        <dbReference type="EMBL" id="MBO1307911.1"/>
    </source>
</evidence>
<organism evidence="2 3">
    <name type="scientific">Candidatus Enterococcus moelleringii</name>
    <dbReference type="NCBI Taxonomy" id="2815325"/>
    <lineage>
        <taxon>Bacteria</taxon>
        <taxon>Bacillati</taxon>
        <taxon>Bacillota</taxon>
        <taxon>Bacilli</taxon>
        <taxon>Lactobacillales</taxon>
        <taxon>Enterococcaceae</taxon>
        <taxon>Enterococcus</taxon>
    </lineage>
</organism>
<feature type="transmembrane region" description="Helical" evidence="1">
    <location>
        <begin position="166"/>
        <end position="189"/>
    </location>
</feature>
<keyword evidence="1" id="KW-1133">Transmembrane helix</keyword>
<dbReference type="RefSeq" id="WP_207674897.1">
    <property type="nucleotide sequence ID" value="NZ_JAFREM010000028.1"/>
</dbReference>
<gene>
    <name evidence="2" type="ORF">JZO70_17180</name>
</gene>
<dbReference type="Proteomes" id="UP000664601">
    <property type="component" value="Unassembled WGS sequence"/>
</dbReference>
<name>A0ABS3LE54_9ENTE</name>
<keyword evidence="1" id="KW-0472">Membrane</keyword>
<evidence type="ECO:0000256" key="1">
    <source>
        <dbReference type="SAM" id="Phobius"/>
    </source>
</evidence>
<evidence type="ECO:0000313" key="3">
    <source>
        <dbReference type="Proteomes" id="UP000664601"/>
    </source>
</evidence>